<dbReference type="AlphaFoldDB" id="A0A8H6Y3C7"/>
<name>A0A8H6Y3C7_9AGAR</name>
<evidence type="ECO:0000256" key="1">
    <source>
        <dbReference type="ARBA" id="ARBA00023002"/>
    </source>
</evidence>
<dbReference type="OrthoDB" id="191139at2759"/>
<gene>
    <name evidence="2" type="ORF">MSAN_01525900</name>
</gene>
<dbReference type="SUPFAM" id="SSF51735">
    <property type="entry name" value="NAD(P)-binding Rossmann-fold domains"/>
    <property type="match status" value="1"/>
</dbReference>
<sequence length="286" mass="31430">MGSALCVYDANWPPKAKWSVDGTPDLSDKTILVTGGNGGIGKETVKALLLRNAKVYIASHNEARVDAAIDELERMTQKKASLIELDLASLSSVKAAAHAFQNLESKLDFLLHLFKGVIMPPTDAVTRDDYDLQFGLNAVGHYYSTRLLIPELLATGSSRIVRVTSHGHTLVDGIKWETLRDGPERRKTKLFDLYNQSKFVSFSNLLSSRSWCCFDIRPSRRNCDQLGTKHVSLAQAFAQYDSTKGALTSLYAATSPQALNANGKYLIPWARVGKAHPPTHDVELGA</sequence>
<dbReference type="EMBL" id="JACAZH010000012">
    <property type="protein sequence ID" value="KAF7353373.1"/>
    <property type="molecule type" value="Genomic_DNA"/>
</dbReference>
<accession>A0A8H6Y3C7</accession>
<protein>
    <submittedName>
        <fullName evidence="2">NAD-P-binding protein</fullName>
    </submittedName>
</protein>
<comment type="caution">
    <text evidence="2">The sequence shown here is derived from an EMBL/GenBank/DDBJ whole genome shotgun (WGS) entry which is preliminary data.</text>
</comment>
<organism evidence="2 3">
    <name type="scientific">Mycena sanguinolenta</name>
    <dbReference type="NCBI Taxonomy" id="230812"/>
    <lineage>
        <taxon>Eukaryota</taxon>
        <taxon>Fungi</taxon>
        <taxon>Dikarya</taxon>
        <taxon>Basidiomycota</taxon>
        <taxon>Agaricomycotina</taxon>
        <taxon>Agaricomycetes</taxon>
        <taxon>Agaricomycetidae</taxon>
        <taxon>Agaricales</taxon>
        <taxon>Marasmiineae</taxon>
        <taxon>Mycenaceae</taxon>
        <taxon>Mycena</taxon>
    </lineage>
</organism>
<dbReference type="PANTHER" id="PTHR43157">
    <property type="entry name" value="PHOSPHATIDYLINOSITOL-GLYCAN BIOSYNTHESIS CLASS F PROTEIN-RELATED"/>
    <property type="match status" value="1"/>
</dbReference>
<dbReference type="InterPro" id="IPR036291">
    <property type="entry name" value="NAD(P)-bd_dom_sf"/>
</dbReference>
<evidence type="ECO:0000313" key="3">
    <source>
        <dbReference type="Proteomes" id="UP000623467"/>
    </source>
</evidence>
<keyword evidence="1" id="KW-0560">Oxidoreductase</keyword>
<dbReference type="Pfam" id="PF00106">
    <property type="entry name" value="adh_short"/>
    <property type="match status" value="1"/>
</dbReference>
<evidence type="ECO:0000313" key="2">
    <source>
        <dbReference type="EMBL" id="KAF7353373.1"/>
    </source>
</evidence>
<dbReference type="InterPro" id="IPR002347">
    <property type="entry name" value="SDR_fam"/>
</dbReference>
<proteinExistence type="predicted"/>
<dbReference type="Gene3D" id="3.40.50.720">
    <property type="entry name" value="NAD(P)-binding Rossmann-like Domain"/>
    <property type="match status" value="1"/>
</dbReference>
<dbReference type="GO" id="GO:0016491">
    <property type="term" value="F:oxidoreductase activity"/>
    <property type="evidence" value="ECO:0007669"/>
    <property type="project" value="UniProtKB-KW"/>
</dbReference>
<dbReference type="PANTHER" id="PTHR43157:SF31">
    <property type="entry name" value="PHOSPHATIDYLINOSITOL-GLYCAN BIOSYNTHESIS CLASS F PROTEIN"/>
    <property type="match status" value="1"/>
</dbReference>
<dbReference type="Proteomes" id="UP000623467">
    <property type="component" value="Unassembled WGS sequence"/>
</dbReference>
<reference evidence="2" key="1">
    <citation type="submission" date="2020-05" db="EMBL/GenBank/DDBJ databases">
        <title>Mycena genomes resolve the evolution of fungal bioluminescence.</title>
        <authorList>
            <person name="Tsai I.J."/>
        </authorList>
    </citation>
    <scope>NUCLEOTIDE SEQUENCE</scope>
    <source>
        <strain evidence="2">160909Yilan</strain>
    </source>
</reference>
<keyword evidence="3" id="KW-1185">Reference proteome</keyword>